<gene>
    <name evidence="2" type="ORF">HELGO_WM42110</name>
</gene>
<reference evidence="2" key="1">
    <citation type="submission" date="2020-01" db="EMBL/GenBank/DDBJ databases">
        <authorList>
            <person name="Meier V. D."/>
            <person name="Meier V D."/>
        </authorList>
    </citation>
    <scope>NUCLEOTIDE SEQUENCE</scope>
    <source>
        <strain evidence="2">HLG_WM_MAG_03</strain>
    </source>
</reference>
<keyword evidence="1" id="KW-0732">Signal</keyword>
<organism evidence="2">
    <name type="scientific">uncultured Sulfurovum sp</name>
    <dbReference type="NCBI Taxonomy" id="269237"/>
    <lineage>
        <taxon>Bacteria</taxon>
        <taxon>Pseudomonadati</taxon>
        <taxon>Campylobacterota</taxon>
        <taxon>Epsilonproteobacteria</taxon>
        <taxon>Campylobacterales</taxon>
        <taxon>Sulfurovaceae</taxon>
        <taxon>Sulfurovum</taxon>
        <taxon>environmental samples</taxon>
    </lineage>
</organism>
<evidence type="ECO:0000256" key="1">
    <source>
        <dbReference type="SAM" id="SignalP"/>
    </source>
</evidence>
<evidence type="ECO:0008006" key="3">
    <source>
        <dbReference type="Google" id="ProtNLM"/>
    </source>
</evidence>
<evidence type="ECO:0000313" key="2">
    <source>
        <dbReference type="EMBL" id="CAA6812915.1"/>
    </source>
</evidence>
<feature type="chain" id="PRO_5028220141" description="Periplasmic protein" evidence="1">
    <location>
        <begin position="28"/>
        <end position="81"/>
    </location>
</feature>
<protein>
    <recommendedName>
        <fullName evidence="3">Periplasmic protein</fullName>
    </recommendedName>
</protein>
<accession>A0A6S6T3S0</accession>
<name>A0A6S6T3S0_9BACT</name>
<proteinExistence type="predicted"/>
<dbReference type="AlphaFoldDB" id="A0A6S6T3S0"/>
<dbReference type="EMBL" id="CACVAR010000222">
    <property type="protein sequence ID" value="CAA6812915.1"/>
    <property type="molecule type" value="Genomic_DNA"/>
</dbReference>
<sequence length="81" mass="9391">MNIKKPKMLLKLMTILTLTLGLVYASAAIQPKKEFYTTPYSCMNTAELQIVVERLSNEGNLPFEMGLELMKRWQIERQNIN</sequence>
<feature type="signal peptide" evidence="1">
    <location>
        <begin position="1"/>
        <end position="27"/>
    </location>
</feature>